<protein>
    <submittedName>
        <fullName evidence="1">Uncharacterized protein</fullName>
    </submittedName>
</protein>
<dbReference type="RefSeq" id="WP_263128370.1">
    <property type="nucleotide sequence ID" value="NZ_CP106856.1"/>
</dbReference>
<reference evidence="1" key="1">
    <citation type="submission" date="2022-09" db="EMBL/GenBank/DDBJ databases">
        <authorList>
            <person name="Li D."/>
            <person name="Cheng J."/>
            <person name="Li Y."/>
        </authorList>
    </citation>
    <scope>NUCLEOTIDE SEQUENCE</scope>
    <source>
        <strain evidence="1">DL</strain>
    </source>
</reference>
<evidence type="ECO:0000313" key="1">
    <source>
        <dbReference type="EMBL" id="UYB36786.1"/>
    </source>
</evidence>
<keyword evidence="2" id="KW-1185">Reference proteome</keyword>
<accession>A0ABY6FU83</accession>
<gene>
    <name evidence="1" type="ORF">N9A08_03680</name>
</gene>
<name>A0ABY6FU83_9MICC</name>
<organism evidence="1 2">
    <name type="scientific">Arthrobacter koreensis</name>
    <dbReference type="NCBI Taxonomy" id="199136"/>
    <lineage>
        <taxon>Bacteria</taxon>
        <taxon>Bacillati</taxon>
        <taxon>Actinomycetota</taxon>
        <taxon>Actinomycetes</taxon>
        <taxon>Micrococcales</taxon>
        <taxon>Micrococcaceae</taxon>
        <taxon>Arthrobacter</taxon>
    </lineage>
</organism>
<evidence type="ECO:0000313" key="2">
    <source>
        <dbReference type="Proteomes" id="UP001063368"/>
    </source>
</evidence>
<sequence length="40" mass="4038">MAIAAMIGLSILRRREAAHATLCGDGYTGFGGLAEEGISG</sequence>
<dbReference type="EMBL" id="CP106856">
    <property type="protein sequence ID" value="UYB36786.1"/>
    <property type="molecule type" value="Genomic_DNA"/>
</dbReference>
<proteinExistence type="predicted"/>
<dbReference type="Proteomes" id="UP001063368">
    <property type="component" value="Chromosome"/>
</dbReference>